<dbReference type="InterPro" id="IPR049453">
    <property type="entry name" value="Memb_transporter_dom"/>
</dbReference>
<protein>
    <submittedName>
        <fullName evidence="9">FUSC family protein</fullName>
    </submittedName>
</protein>
<evidence type="ECO:0000256" key="6">
    <source>
        <dbReference type="ARBA" id="ARBA00043993"/>
    </source>
</evidence>
<feature type="transmembrane region" description="Helical" evidence="7">
    <location>
        <begin position="68"/>
        <end position="90"/>
    </location>
</feature>
<name>A0A938YCX5_9ACTN</name>
<reference evidence="9" key="1">
    <citation type="submission" date="2021-01" db="EMBL/GenBank/DDBJ databases">
        <title>KCTC 19127 draft genome.</title>
        <authorList>
            <person name="An D."/>
        </authorList>
    </citation>
    <scope>NUCLEOTIDE SEQUENCE</scope>
    <source>
        <strain evidence="9">KCTC 19127</strain>
    </source>
</reference>
<evidence type="ECO:0000256" key="1">
    <source>
        <dbReference type="ARBA" id="ARBA00004651"/>
    </source>
</evidence>
<keyword evidence="10" id="KW-1185">Reference proteome</keyword>
<dbReference type="GO" id="GO:0005886">
    <property type="term" value="C:plasma membrane"/>
    <property type="evidence" value="ECO:0007669"/>
    <property type="project" value="UniProtKB-SubCell"/>
</dbReference>
<evidence type="ECO:0000256" key="2">
    <source>
        <dbReference type="ARBA" id="ARBA00022475"/>
    </source>
</evidence>
<evidence type="ECO:0000256" key="3">
    <source>
        <dbReference type="ARBA" id="ARBA00022692"/>
    </source>
</evidence>
<comment type="similarity">
    <text evidence="6">Belongs to the YccS/YhfK family.</text>
</comment>
<feature type="transmembrane region" description="Helical" evidence="7">
    <location>
        <begin position="447"/>
        <end position="465"/>
    </location>
</feature>
<evidence type="ECO:0000256" key="7">
    <source>
        <dbReference type="SAM" id="Phobius"/>
    </source>
</evidence>
<feature type="transmembrane region" description="Helical" evidence="7">
    <location>
        <begin position="472"/>
        <end position="494"/>
    </location>
</feature>
<feature type="transmembrane region" description="Helical" evidence="7">
    <location>
        <begin position="422"/>
        <end position="441"/>
    </location>
</feature>
<keyword evidence="5 7" id="KW-0472">Membrane</keyword>
<comment type="subcellular location">
    <subcellularLocation>
        <location evidence="1">Cell membrane</location>
        <topology evidence="1">Multi-pass membrane protein</topology>
    </subcellularLocation>
</comment>
<evidence type="ECO:0000313" key="9">
    <source>
        <dbReference type="EMBL" id="MBM9475356.1"/>
    </source>
</evidence>
<dbReference type="EMBL" id="JAERWL010000003">
    <property type="protein sequence ID" value="MBM9475356.1"/>
    <property type="molecule type" value="Genomic_DNA"/>
</dbReference>
<dbReference type="PANTHER" id="PTHR30509:SF9">
    <property type="entry name" value="MULTIDRUG RESISTANCE PROTEIN MDTO"/>
    <property type="match status" value="1"/>
</dbReference>
<keyword evidence="3 7" id="KW-0812">Transmembrane</keyword>
<comment type="caution">
    <text evidence="9">The sequence shown here is derived from an EMBL/GenBank/DDBJ whole genome shotgun (WGS) entry which is preliminary data.</text>
</comment>
<keyword evidence="4 7" id="KW-1133">Transmembrane helix</keyword>
<organism evidence="9 10">
    <name type="scientific">Nakamurella flavida</name>
    <dbReference type="NCBI Taxonomy" id="363630"/>
    <lineage>
        <taxon>Bacteria</taxon>
        <taxon>Bacillati</taxon>
        <taxon>Actinomycetota</taxon>
        <taxon>Actinomycetes</taxon>
        <taxon>Nakamurellales</taxon>
        <taxon>Nakamurellaceae</taxon>
        <taxon>Nakamurella</taxon>
    </lineage>
</organism>
<feature type="transmembrane region" description="Helical" evidence="7">
    <location>
        <begin position="119"/>
        <end position="137"/>
    </location>
</feature>
<accession>A0A938YCX5</accession>
<dbReference type="Pfam" id="PF13515">
    <property type="entry name" value="FUSC_2"/>
    <property type="match status" value="1"/>
</dbReference>
<evidence type="ECO:0000313" key="10">
    <source>
        <dbReference type="Proteomes" id="UP000663801"/>
    </source>
</evidence>
<sequence length="720" mass="74524">MSTVVLAVTDLLIGRPQIVSFGVFGTFALLLFAEFPGTRQARAAAFGLLAVLGAVLIALGTLVSTSWWLASALMAVVGFLVVFAGFLSAATAGGTRAALLTFILPATVPAPPADIPDRLIGWAIALALAVPAALFLWPPADHDRMRLLSAASCRALAGRLHGMLDDAPHPAGAAPGDGDPDPVRVADDDLRRVMRASAARPVGMTTGSRLLLRLVDEVDWLATLTGRASAATVRAWPSWTREIVAGCADVLTAAAKLLPAAERSRAHRDRLDACLTALSAARDRATDRLADSLAGSGLRAGLLRAEHRAQLVHEWAYACDLLGRTVRDAADADARPVWQRLIGRSTTTLAVGTGDAIRLLTVRQARLGSVAVQNGLRTGAGLGVAVLIAQVSHVQHGFWIALGAMSVLRTSAVSTTATVGRALLGTVVGFVVGWALLALVGTGPGTLWVLLPLAVLIAGFAPATGSVAAGQAAFTVVVLVLFTLLQPVGWTLGLVRVEDVALGCGAALLVGVLLWPRGAADSVREALADAYRASTDTLTGAVTAALRGRSAHTAVPAAAPASVRLEGALRQYLAERTRPIGVAELSLAANGVGRLRLAAEALAGLPDASMPVHPRAGAAHRVEDEIRVRAQESAVWFRAWADALTRPTGALPPPPPADLEHRVVATLLADPPGADRPTGIQLALRVTWVGLYLDDAALLAHTLAGLSLTTPTAAGPTHRP</sequence>
<evidence type="ECO:0000259" key="8">
    <source>
        <dbReference type="Pfam" id="PF13515"/>
    </source>
</evidence>
<evidence type="ECO:0000256" key="5">
    <source>
        <dbReference type="ARBA" id="ARBA00023136"/>
    </source>
</evidence>
<keyword evidence="2" id="KW-1003">Cell membrane</keyword>
<dbReference type="PANTHER" id="PTHR30509">
    <property type="entry name" value="P-HYDROXYBENZOIC ACID EFFLUX PUMP SUBUNIT-RELATED"/>
    <property type="match status" value="1"/>
</dbReference>
<gene>
    <name evidence="9" type="ORF">JL107_02750</name>
</gene>
<feature type="domain" description="Integral membrane bound transporter" evidence="8">
    <location>
        <begin position="384"/>
        <end position="510"/>
    </location>
</feature>
<dbReference type="Proteomes" id="UP000663801">
    <property type="component" value="Unassembled WGS sequence"/>
</dbReference>
<feature type="transmembrane region" description="Helical" evidence="7">
    <location>
        <begin position="500"/>
        <end position="516"/>
    </location>
</feature>
<dbReference type="AlphaFoldDB" id="A0A938YCX5"/>
<proteinExistence type="inferred from homology"/>
<dbReference type="RefSeq" id="WP_205255515.1">
    <property type="nucleotide sequence ID" value="NZ_BAAAPV010000001.1"/>
</dbReference>
<feature type="transmembrane region" description="Helical" evidence="7">
    <location>
        <begin position="12"/>
        <end position="32"/>
    </location>
</feature>
<feature type="transmembrane region" description="Helical" evidence="7">
    <location>
        <begin position="44"/>
        <end position="62"/>
    </location>
</feature>
<evidence type="ECO:0000256" key="4">
    <source>
        <dbReference type="ARBA" id="ARBA00022989"/>
    </source>
</evidence>